<evidence type="ECO:0000256" key="11">
    <source>
        <dbReference type="SAM" id="MobiDB-lite"/>
    </source>
</evidence>
<evidence type="ECO:0000256" key="6">
    <source>
        <dbReference type="ARBA" id="ARBA00022801"/>
    </source>
</evidence>
<dbReference type="CDD" id="cd00198">
    <property type="entry name" value="vWFA"/>
    <property type="match status" value="1"/>
</dbReference>
<dbReference type="Proteomes" id="UP000694549">
    <property type="component" value="Unplaced"/>
</dbReference>
<reference evidence="15" key="2">
    <citation type="submission" date="2025-09" db="UniProtKB">
        <authorList>
            <consortium name="Ensembl"/>
        </authorList>
    </citation>
    <scope>IDENTIFICATION</scope>
</reference>
<keyword evidence="3" id="KW-0645">Protease</keyword>
<feature type="signal peptide" evidence="13">
    <location>
        <begin position="1"/>
        <end position="21"/>
    </location>
</feature>
<dbReference type="Pfam" id="PF08434">
    <property type="entry name" value="CLCA"/>
    <property type="match status" value="1"/>
</dbReference>
<evidence type="ECO:0000256" key="8">
    <source>
        <dbReference type="ARBA" id="ARBA00023049"/>
    </source>
</evidence>
<dbReference type="InterPro" id="IPR013642">
    <property type="entry name" value="CLCA_N"/>
</dbReference>
<evidence type="ECO:0000313" key="16">
    <source>
        <dbReference type="Proteomes" id="UP000694549"/>
    </source>
</evidence>
<dbReference type="InterPro" id="IPR013783">
    <property type="entry name" value="Ig-like_fold"/>
</dbReference>
<dbReference type="NCBIfam" id="TIGR00868">
    <property type="entry name" value="hCaCC"/>
    <property type="match status" value="1"/>
</dbReference>
<evidence type="ECO:0000256" key="9">
    <source>
        <dbReference type="ARBA" id="ARBA00023180"/>
    </source>
</evidence>
<feature type="transmembrane region" description="Helical" evidence="12">
    <location>
        <begin position="924"/>
        <end position="947"/>
    </location>
</feature>
<evidence type="ECO:0000256" key="10">
    <source>
        <dbReference type="ARBA" id="ARBA00023214"/>
    </source>
</evidence>
<sequence length="960" mass="103407">MGVFRSLIFLLSFHLLYVVNGSMVWLNQTGYEDLVVAINPSVPEDANIILNTKRMVKDASNYLFEATKHRFFFKSVKIIIPKTWKKNGNYSRLKTESYNKADVIIADPFLKYGDDPYTLQYGGCKEKGRYIHFTPNFLLNDNLVNVYGERGRVFVHEWAHLRWGVFDEYNNDAPFYVSTNSEKASVEATRCSAGVIGKPVFQSCSGSKCEERDCKYDGQLYEAGCKFVADKNQNHTSSIMYMQSLPSVVAFCDNNSHNGEAPNMQNKMCNYKSTWEVIMESEDFINSSVVNGSAPPFETTFSLLQTQDRAVSLVLDVSGSMTSYNRIKHLYKAAEVFLLQIIEVGSWVGIVTFSSSASIQSPLKQITSDAVRQNLVNRLPTTAGGGTNICSGVRTGLQNIKNKVQVTYGSEIVLLTDGEDSGMAACLNEVKQSGAIIHTIALGSSAAKELEEFSKITGGLQLYAIDQVLPSKLIEAFSAITSGSGDISQQSIQLESKQIDIKSSEWINSTVTIDKTVGNDTFFIIAWSATKPFFFLRDPNGKEYGSSDFTSDNLNSKAARLGINGTAEVGDWHYYIKNEGTTAQNVSVTVTSRAASSVVPPVNVVAYMKKANTAPNPVVVYAEVSQGFLPVLGANVIATVEKDGAAPVSLELLDNGAGADTVKNDGVYSRYFTSLKGSGRYSLRVSAQGRNTTVRLGLRQNRALYVPGYIENGKIQMNAPRPEVADEDIQAKLGSFSRTSTTSLVLDNIPTVKLPPCKVTDLDAHIENETVILSWTAPGDDFDIGKAVQYIIKSSENLLVLKDEFDNATSVNSSDLTPQEAGSTETFKFKPENLTIENGTIIYIAMRAVDNDSLTSDISNIAKATWYIPPKASEPSDGGGSSGGGSSGGGSSGGGSSGGGSSGGGSSGGGSSGGGSSGGINVTLIVAIVAGCVVVVCIIVSSSVCIVQKQRRTRNPAIRI</sequence>
<dbReference type="SMART" id="SM00327">
    <property type="entry name" value="VWA"/>
    <property type="match status" value="1"/>
</dbReference>
<keyword evidence="12" id="KW-0812">Transmembrane</keyword>
<dbReference type="Pfam" id="PF00092">
    <property type="entry name" value="VWA"/>
    <property type="match status" value="1"/>
</dbReference>
<dbReference type="NCBIfam" id="NF041940">
    <property type="entry name" value="choice_anch_X"/>
    <property type="match status" value="1"/>
</dbReference>
<keyword evidence="7" id="KW-0862">Zinc</keyword>
<keyword evidence="10" id="KW-0868">Chloride</keyword>
<dbReference type="PANTHER" id="PTHR10579:SF172">
    <property type="entry name" value="CALCIUM-ACTIVATED CHLORIDE CHANNEL REGULATOR 4 PRECURSOR-RELATED"/>
    <property type="match status" value="1"/>
</dbReference>
<dbReference type="InterPro" id="IPR036465">
    <property type="entry name" value="vWFA_dom_sf"/>
</dbReference>
<accession>A0A8B9U343</accession>
<reference evidence="15" key="1">
    <citation type="submission" date="2025-08" db="UniProtKB">
        <authorList>
            <consortium name="Ensembl"/>
        </authorList>
    </citation>
    <scope>IDENTIFICATION</scope>
</reference>
<keyword evidence="8" id="KW-0482">Metalloprotease</keyword>
<dbReference type="FunFam" id="2.60.40.10:FF:001134">
    <property type="entry name" value="Calcium-activated chloride channel regulator 1"/>
    <property type="match status" value="1"/>
</dbReference>
<evidence type="ECO:0000256" key="13">
    <source>
        <dbReference type="SAM" id="SignalP"/>
    </source>
</evidence>
<dbReference type="InterPro" id="IPR004727">
    <property type="entry name" value="CLCA_chordata"/>
</dbReference>
<dbReference type="GO" id="GO:0005229">
    <property type="term" value="F:intracellularly calcium-gated chloride channel activity"/>
    <property type="evidence" value="ECO:0007669"/>
    <property type="project" value="InterPro"/>
</dbReference>
<evidence type="ECO:0000256" key="7">
    <source>
        <dbReference type="ARBA" id="ARBA00022833"/>
    </source>
</evidence>
<dbReference type="Gene3D" id="2.60.40.10">
    <property type="entry name" value="Immunoglobulins"/>
    <property type="match status" value="1"/>
</dbReference>
<dbReference type="SUPFAM" id="SSF53300">
    <property type="entry name" value="vWA-like"/>
    <property type="match status" value="1"/>
</dbReference>
<keyword evidence="12" id="KW-1133">Transmembrane helix</keyword>
<evidence type="ECO:0000256" key="3">
    <source>
        <dbReference type="ARBA" id="ARBA00022670"/>
    </source>
</evidence>
<evidence type="ECO:0000313" key="15">
    <source>
        <dbReference type="Ensembl" id="ENSAZOP00000003089.1"/>
    </source>
</evidence>
<dbReference type="AlphaFoldDB" id="A0A8B9U343"/>
<keyword evidence="9" id="KW-0325">Glycoprotein</keyword>
<dbReference type="PROSITE" id="PS50234">
    <property type="entry name" value="VWFA"/>
    <property type="match status" value="1"/>
</dbReference>
<protein>
    <submittedName>
        <fullName evidence="15">Chloride channel accessory 1</fullName>
    </submittedName>
</protein>
<evidence type="ECO:0000256" key="2">
    <source>
        <dbReference type="ARBA" id="ARBA00022448"/>
    </source>
</evidence>
<dbReference type="GO" id="GO:0008237">
    <property type="term" value="F:metallopeptidase activity"/>
    <property type="evidence" value="ECO:0007669"/>
    <property type="project" value="UniProtKB-KW"/>
</dbReference>
<evidence type="ECO:0000259" key="14">
    <source>
        <dbReference type="PROSITE" id="PS50234"/>
    </source>
</evidence>
<dbReference type="InterPro" id="IPR051266">
    <property type="entry name" value="CLCR"/>
</dbReference>
<dbReference type="Gene3D" id="3.40.50.410">
    <property type="entry name" value="von Willebrand factor, type A domain"/>
    <property type="match status" value="1"/>
</dbReference>
<feature type="chain" id="PRO_5034878782" evidence="13">
    <location>
        <begin position="22"/>
        <end position="960"/>
    </location>
</feature>
<keyword evidence="6" id="KW-0378">Hydrolase</keyword>
<dbReference type="InterPro" id="IPR002035">
    <property type="entry name" value="VWF_A"/>
</dbReference>
<feature type="domain" description="VWFA" evidence="14">
    <location>
        <begin position="310"/>
        <end position="480"/>
    </location>
</feature>
<dbReference type="PANTHER" id="PTHR10579">
    <property type="entry name" value="CALCIUM-ACTIVATED CHLORIDE CHANNEL REGULATOR"/>
    <property type="match status" value="1"/>
</dbReference>
<keyword evidence="12" id="KW-0472">Membrane</keyword>
<dbReference type="FunFam" id="3.40.50.410:FF:000034">
    <property type="entry name" value="calcium-activated chloride channel regulator 1"/>
    <property type="match status" value="1"/>
</dbReference>
<keyword evidence="2" id="KW-0813">Transport</keyword>
<proteinExistence type="inferred from homology"/>
<dbReference type="Ensembl" id="ENSAZOT00000003281.1">
    <property type="protein sequence ID" value="ENSAZOP00000003089.1"/>
    <property type="gene ID" value="ENSAZOG00000002036.1"/>
</dbReference>
<keyword evidence="5 13" id="KW-0732">Signal</keyword>
<dbReference type="GO" id="GO:0005886">
    <property type="term" value="C:plasma membrane"/>
    <property type="evidence" value="ECO:0007669"/>
    <property type="project" value="TreeGrafter"/>
</dbReference>
<dbReference type="GO" id="GO:0006508">
    <property type="term" value="P:proteolysis"/>
    <property type="evidence" value="ECO:0007669"/>
    <property type="project" value="UniProtKB-KW"/>
</dbReference>
<feature type="region of interest" description="Disordered" evidence="11">
    <location>
        <begin position="872"/>
        <end position="913"/>
    </location>
</feature>
<name>A0A8B9U343_9AVES</name>
<feature type="compositionally biased region" description="Gly residues" evidence="11">
    <location>
        <begin position="877"/>
        <end position="913"/>
    </location>
</feature>
<dbReference type="GO" id="GO:0046872">
    <property type="term" value="F:metal ion binding"/>
    <property type="evidence" value="ECO:0007669"/>
    <property type="project" value="UniProtKB-KW"/>
</dbReference>
<evidence type="ECO:0000256" key="4">
    <source>
        <dbReference type="ARBA" id="ARBA00022723"/>
    </source>
</evidence>
<evidence type="ECO:0000256" key="5">
    <source>
        <dbReference type="ARBA" id="ARBA00022729"/>
    </source>
</evidence>
<keyword evidence="16" id="KW-1185">Reference proteome</keyword>
<keyword evidence="4" id="KW-0479">Metal-binding</keyword>
<evidence type="ECO:0000256" key="12">
    <source>
        <dbReference type="SAM" id="Phobius"/>
    </source>
</evidence>
<organism evidence="15 16">
    <name type="scientific">Anas zonorhyncha</name>
    <name type="common">Eastern spot-billed duck</name>
    <dbReference type="NCBI Taxonomy" id="75864"/>
    <lineage>
        <taxon>Eukaryota</taxon>
        <taxon>Metazoa</taxon>
        <taxon>Chordata</taxon>
        <taxon>Craniata</taxon>
        <taxon>Vertebrata</taxon>
        <taxon>Euteleostomi</taxon>
        <taxon>Archelosauria</taxon>
        <taxon>Archosauria</taxon>
        <taxon>Dinosauria</taxon>
        <taxon>Saurischia</taxon>
        <taxon>Theropoda</taxon>
        <taxon>Coelurosauria</taxon>
        <taxon>Aves</taxon>
        <taxon>Neognathae</taxon>
        <taxon>Galloanserae</taxon>
        <taxon>Anseriformes</taxon>
        <taxon>Anatidae</taxon>
        <taxon>Anatinae</taxon>
        <taxon>Anas</taxon>
    </lineage>
</organism>
<comment type="similarity">
    <text evidence="1">Belongs to the CLCR family.</text>
</comment>
<evidence type="ECO:0000256" key="1">
    <source>
        <dbReference type="ARBA" id="ARBA00006398"/>
    </source>
</evidence>